<feature type="compositionally biased region" description="Basic and acidic residues" evidence="10">
    <location>
        <begin position="401"/>
        <end position="411"/>
    </location>
</feature>
<evidence type="ECO:0000259" key="11">
    <source>
        <dbReference type="PROSITE" id="PS50089"/>
    </source>
</evidence>
<evidence type="ECO:0000256" key="9">
    <source>
        <dbReference type="PROSITE-ProRule" id="PRU00175"/>
    </source>
</evidence>
<dbReference type="InterPro" id="IPR044862">
    <property type="entry name" value="Pro_4_hyd_alph_FE2OG_OXY"/>
</dbReference>
<keyword evidence="7" id="KW-0408">Iron</keyword>
<evidence type="ECO:0000256" key="7">
    <source>
        <dbReference type="ARBA" id="ARBA00023004"/>
    </source>
</evidence>
<dbReference type="Proteomes" id="UP001516023">
    <property type="component" value="Unassembled WGS sequence"/>
</dbReference>
<dbReference type="PROSITE" id="PS50088">
    <property type="entry name" value="ANK_REPEAT"/>
    <property type="match status" value="1"/>
</dbReference>
<evidence type="ECO:0000256" key="1">
    <source>
        <dbReference type="ARBA" id="ARBA00001961"/>
    </source>
</evidence>
<evidence type="ECO:0000313" key="12">
    <source>
        <dbReference type="EMBL" id="KAL3779647.1"/>
    </source>
</evidence>
<feature type="domain" description="RING-type" evidence="11">
    <location>
        <begin position="281"/>
        <end position="335"/>
    </location>
</feature>
<dbReference type="InterPro" id="IPR006620">
    <property type="entry name" value="Pro_4_hyd_alph"/>
</dbReference>
<dbReference type="SMART" id="SM00248">
    <property type="entry name" value="ANK"/>
    <property type="match status" value="3"/>
</dbReference>
<dbReference type="Pfam" id="PF13640">
    <property type="entry name" value="2OG-FeII_Oxy_3"/>
    <property type="match status" value="1"/>
</dbReference>
<evidence type="ECO:0000256" key="3">
    <source>
        <dbReference type="ARBA" id="ARBA00022771"/>
    </source>
</evidence>
<proteinExistence type="predicted"/>
<evidence type="ECO:0000256" key="6">
    <source>
        <dbReference type="ARBA" id="ARBA00023002"/>
    </source>
</evidence>
<keyword evidence="3 9" id="KW-0863">Zinc-finger</keyword>
<evidence type="ECO:0000256" key="4">
    <source>
        <dbReference type="ARBA" id="ARBA00022833"/>
    </source>
</evidence>
<name>A0ABD3NW89_9STRA</name>
<dbReference type="Gene3D" id="2.60.120.620">
    <property type="entry name" value="q2cbj1_9rhob like domain"/>
    <property type="match status" value="1"/>
</dbReference>
<dbReference type="InterPro" id="IPR017907">
    <property type="entry name" value="Znf_RING_CS"/>
</dbReference>
<keyword evidence="5" id="KW-0223">Dioxygenase</keyword>
<dbReference type="InterPro" id="IPR045054">
    <property type="entry name" value="P4HA-like"/>
</dbReference>
<dbReference type="PROSITE" id="PS50297">
    <property type="entry name" value="ANK_REP_REGION"/>
    <property type="match status" value="1"/>
</dbReference>
<dbReference type="InterPro" id="IPR036770">
    <property type="entry name" value="Ankyrin_rpt-contain_sf"/>
</dbReference>
<evidence type="ECO:0000256" key="2">
    <source>
        <dbReference type="ARBA" id="ARBA00022723"/>
    </source>
</evidence>
<feature type="compositionally biased region" description="Polar residues" evidence="10">
    <location>
        <begin position="674"/>
        <end position="683"/>
    </location>
</feature>
<keyword evidence="4" id="KW-0862">Zinc</keyword>
<keyword evidence="6" id="KW-0560">Oxidoreductase</keyword>
<dbReference type="AlphaFoldDB" id="A0ABD3NW89"/>
<comment type="cofactor">
    <cofactor evidence="1">
        <name>L-ascorbate</name>
        <dbReference type="ChEBI" id="CHEBI:38290"/>
    </cofactor>
</comment>
<dbReference type="PROSITE" id="PS50089">
    <property type="entry name" value="ZF_RING_2"/>
    <property type="match status" value="1"/>
</dbReference>
<dbReference type="Gene3D" id="1.25.40.20">
    <property type="entry name" value="Ankyrin repeat-containing domain"/>
    <property type="match status" value="1"/>
</dbReference>
<comment type="caution">
    <text evidence="12">The sequence shown here is derived from an EMBL/GenBank/DDBJ whole genome shotgun (WGS) entry which is preliminary data.</text>
</comment>
<evidence type="ECO:0000256" key="5">
    <source>
        <dbReference type="ARBA" id="ARBA00022964"/>
    </source>
</evidence>
<evidence type="ECO:0000313" key="13">
    <source>
        <dbReference type="Proteomes" id="UP001516023"/>
    </source>
</evidence>
<dbReference type="SUPFAM" id="SSF48403">
    <property type="entry name" value="Ankyrin repeat"/>
    <property type="match status" value="1"/>
</dbReference>
<reference evidence="12 13" key="1">
    <citation type="journal article" date="2020" name="G3 (Bethesda)">
        <title>Improved Reference Genome for Cyclotella cryptica CCMP332, a Model for Cell Wall Morphogenesis, Salinity Adaptation, and Lipid Production in Diatoms (Bacillariophyta).</title>
        <authorList>
            <person name="Roberts W.R."/>
            <person name="Downey K.M."/>
            <person name="Ruck E.C."/>
            <person name="Traller J.C."/>
            <person name="Alverson A.J."/>
        </authorList>
    </citation>
    <scope>NUCLEOTIDE SEQUENCE [LARGE SCALE GENOMIC DNA]</scope>
    <source>
        <strain evidence="12 13">CCMP332</strain>
    </source>
</reference>
<dbReference type="InterPro" id="IPR001841">
    <property type="entry name" value="Znf_RING"/>
</dbReference>
<feature type="repeat" description="ANK" evidence="8">
    <location>
        <begin position="481"/>
        <end position="513"/>
    </location>
</feature>
<evidence type="ECO:0000256" key="10">
    <source>
        <dbReference type="SAM" id="MobiDB-lite"/>
    </source>
</evidence>
<keyword evidence="2" id="KW-0479">Metal-binding</keyword>
<feature type="region of interest" description="Disordered" evidence="10">
    <location>
        <begin position="611"/>
        <end position="633"/>
    </location>
</feature>
<dbReference type="PANTHER" id="PTHR10869">
    <property type="entry name" value="PROLYL 4-HYDROXYLASE ALPHA SUBUNIT"/>
    <property type="match status" value="1"/>
</dbReference>
<accession>A0ABD3NW89</accession>
<organism evidence="12 13">
    <name type="scientific">Cyclotella cryptica</name>
    <dbReference type="NCBI Taxonomy" id="29204"/>
    <lineage>
        <taxon>Eukaryota</taxon>
        <taxon>Sar</taxon>
        <taxon>Stramenopiles</taxon>
        <taxon>Ochrophyta</taxon>
        <taxon>Bacillariophyta</taxon>
        <taxon>Coscinodiscophyceae</taxon>
        <taxon>Thalassiosirophycidae</taxon>
        <taxon>Stephanodiscales</taxon>
        <taxon>Stephanodiscaceae</taxon>
        <taxon>Cyclotella</taxon>
    </lineage>
</organism>
<protein>
    <recommendedName>
        <fullName evidence="11">RING-type domain-containing protein</fullName>
    </recommendedName>
</protein>
<dbReference type="PROSITE" id="PS00518">
    <property type="entry name" value="ZF_RING_1"/>
    <property type="match status" value="1"/>
</dbReference>
<dbReference type="EMBL" id="JABMIG020000381">
    <property type="protein sequence ID" value="KAL3779647.1"/>
    <property type="molecule type" value="Genomic_DNA"/>
</dbReference>
<dbReference type="PANTHER" id="PTHR10869:SF246">
    <property type="entry name" value="TRANSMEMBRANE PROLYL 4-HYDROXYLASE"/>
    <property type="match status" value="1"/>
</dbReference>
<sequence length="791" mass="87635">MGIEANSQNRWRTARERARLKARYEIHSRIASHVVAACPAVTNNDSDKDDKDDDISTLHRLNTALRYLQAVIKNDLSAFSVAALARDGCFLNGALPLVACRDSSRDFDLSHGVPKRGVSSIEAAEFALCLFLSTACPWDEPDSTKPPSLAPHLQHQPATLAASKFGREFVATRLAPYMEHLAARGQQLTLIEYASLLGRHGIVALLLLGGVDPTRCAGESSRKVLALMHSLSCHAQAENDASPTTIPLSLWSYIVRALVEMRMNGVLDENTSRDTHSNDCCQLCHQRCTSSNPLLSFGPPCRHTYCEPCLWNHLVRHVPNCTSLTQNIVTCPKCHVDFEGFRQCCEQHRDFANLQSSPLLEVSHESKDDHQSSLQREQRRLDSFAKYMSLANTSAELKTVTKKEGKQDCQKKSSTHKMKQGRKKIRDPIHSTWGEALRPIISGHLSKDVRSDRFFKAVVSSPQMVIGYLEAGIDVNLQNVYGQTPLYIACWKGPGVIVESLLEYGADATIPANGGSTCWSVANELKRIDVLTILKKYGVNSGNVTECSMNEYLLHDDEREGADPQVTILIDPRRDHPGAGACIVDNALPEAHLQKLEILWRKLPVTSCGESHDSTTTTNLSNHNTSNEKSTYRPTRSYYCDAEQAIQSILLKCIDAARNALNSPLTNEGDESHSQQSPTTSGTRLPPKSVFHHLRFLRYEQKGGLLPPHVDLCRVDDSSGCRSTHTFILYLTDCHRGGGTALLQHLNDPKVLAVAQPKRGRALIFPHLCPHCGLEVDCVPKVLLRGEVFMQ</sequence>
<dbReference type="InterPro" id="IPR002110">
    <property type="entry name" value="Ankyrin_rpt"/>
</dbReference>
<dbReference type="Pfam" id="PF13857">
    <property type="entry name" value="Ank_5"/>
    <property type="match status" value="1"/>
</dbReference>
<evidence type="ECO:0000256" key="8">
    <source>
        <dbReference type="PROSITE-ProRule" id="PRU00023"/>
    </source>
</evidence>
<feature type="region of interest" description="Disordered" evidence="10">
    <location>
        <begin position="401"/>
        <end position="424"/>
    </location>
</feature>
<dbReference type="GO" id="GO:0051213">
    <property type="term" value="F:dioxygenase activity"/>
    <property type="evidence" value="ECO:0007669"/>
    <property type="project" value="UniProtKB-KW"/>
</dbReference>
<gene>
    <name evidence="12" type="ORF">HJC23_011446</name>
</gene>
<dbReference type="GO" id="GO:0008270">
    <property type="term" value="F:zinc ion binding"/>
    <property type="evidence" value="ECO:0007669"/>
    <property type="project" value="UniProtKB-KW"/>
</dbReference>
<keyword evidence="8" id="KW-0040">ANK repeat</keyword>
<keyword evidence="13" id="KW-1185">Reference proteome</keyword>
<dbReference type="SMART" id="SM00702">
    <property type="entry name" value="P4Hc"/>
    <property type="match status" value="1"/>
</dbReference>
<feature type="compositionally biased region" description="Basic residues" evidence="10">
    <location>
        <begin position="413"/>
        <end position="424"/>
    </location>
</feature>
<feature type="compositionally biased region" description="Low complexity" evidence="10">
    <location>
        <begin position="614"/>
        <end position="627"/>
    </location>
</feature>
<feature type="region of interest" description="Disordered" evidence="10">
    <location>
        <begin position="664"/>
        <end position="687"/>
    </location>
</feature>